<evidence type="ECO:0000313" key="5">
    <source>
        <dbReference type="EMBL" id="GAO42798.1"/>
    </source>
</evidence>
<protein>
    <submittedName>
        <fullName evidence="5">Putative peptidyl-prolyl cis-trans isomerase</fullName>
    </submittedName>
</protein>
<dbReference type="SUPFAM" id="SSF54534">
    <property type="entry name" value="FKBP-like"/>
    <property type="match status" value="2"/>
</dbReference>
<evidence type="ECO:0000256" key="3">
    <source>
        <dbReference type="SAM" id="SignalP"/>
    </source>
</evidence>
<dbReference type="InterPro" id="IPR046357">
    <property type="entry name" value="PPIase_dom_sf"/>
</dbReference>
<dbReference type="Pfam" id="PF00639">
    <property type="entry name" value="Rotamase"/>
    <property type="match status" value="2"/>
</dbReference>
<dbReference type="GO" id="GO:0003755">
    <property type="term" value="F:peptidyl-prolyl cis-trans isomerase activity"/>
    <property type="evidence" value="ECO:0007669"/>
    <property type="project" value="UniProtKB-KW"/>
</dbReference>
<evidence type="ECO:0000259" key="4">
    <source>
        <dbReference type="PROSITE" id="PS50198"/>
    </source>
</evidence>
<keyword evidence="1 3" id="KW-0732">Signal</keyword>
<dbReference type="PANTHER" id="PTHR47637">
    <property type="entry name" value="CHAPERONE SURA"/>
    <property type="match status" value="1"/>
</dbReference>
<reference evidence="5 6" key="1">
    <citation type="submission" date="2015-04" db="EMBL/GenBank/DDBJ databases">
        <title>Whole genome shotgun sequence of Flavihumibacter petaseus NBRC 106054.</title>
        <authorList>
            <person name="Miyazawa S."/>
            <person name="Hosoyama A."/>
            <person name="Hashimoto M."/>
            <person name="Noguchi M."/>
            <person name="Tsuchikane K."/>
            <person name="Ohji S."/>
            <person name="Yamazoe A."/>
            <person name="Ichikawa N."/>
            <person name="Kimura A."/>
            <person name="Fujita N."/>
        </authorList>
    </citation>
    <scope>NUCLEOTIDE SEQUENCE [LARGE SCALE GENOMIC DNA]</scope>
    <source>
        <strain evidence="5 6">NBRC 106054</strain>
    </source>
</reference>
<evidence type="ECO:0000256" key="1">
    <source>
        <dbReference type="ARBA" id="ARBA00022729"/>
    </source>
</evidence>
<dbReference type="Gene3D" id="1.10.4030.10">
    <property type="entry name" value="Porin chaperone SurA, peptide-binding domain"/>
    <property type="match status" value="1"/>
</dbReference>
<gene>
    <name evidence="5" type="ORF">FPE01S_01_18160</name>
</gene>
<organism evidence="5 6">
    <name type="scientific">Flavihumibacter petaseus NBRC 106054</name>
    <dbReference type="NCBI Taxonomy" id="1220578"/>
    <lineage>
        <taxon>Bacteria</taxon>
        <taxon>Pseudomonadati</taxon>
        <taxon>Bacteroidota</taxon>
        <taxon>Chitinophagia</taxon>
        <taxon>Chitinophagales</taxon>
        <taxon>Chitinophagaceae</taxon>
        <taxon>Flavihumibacter</taxon>
    </lineage>
</organism>
<evidence type="ECO:0000313" key="6">
    <source>
        <dbReference type="Proteomes" id="UP000033121"/>
    </source>
</evidence>
<dbReference type="RefSeq" id="WP_245623968.1">
    <property type="nucleotide sequence ID" value="NZ_BBWV01000001.1"/>
</dbReference>
<name>A0A0E9MZ28_9BACT</name>
<dbReference type="PANTHER" id="PTHR47637:SF1">
    <property type="entry name" value="CHAPERONE SURA"/>
    <property type="match status" value="1"/>
</dbReference>
<dbReference type="InterPro" id="IPR050280">
    <property type="entry name" value="OMP_Chaperone_SurA"/>
</dbReference>
<dbReference type="InterPro" id="IPR000297">
    <property type="entry name" value="PPIase_PpiC"/>
</dbReference>
<dbReference type="AlphaFoldDB" id="A0A0E9MZ28"/>
<feature type="signal peptide" evidence="3">
    <location>
        <begin position="1"/>
        <end position="29"/>
    </location>
</feature>
<dbReference type="Gene3D" id="3.10.50.40">
    <property type="match status" value="2"/>
</dbReference>
<dbReference type="PROSITE" id="PS50198">
    <property type="entry name" value="PPIC_PPIASE_2"/>
    <property type="match status" value="2"/>
</dbReference>
<accession>A0A0E9MZ28</accession>
<keyword evidence="2" id="KW-0697">Rotamase</keyword>
<keyword evidence="6" id="KW-1185">Reference proteome</keyword>
<feature type="domain" description="PpiC" evidence="4">
    <location>
        <begin position="308"/>
        <end position="400"/>
    </location>
</feature>
<dbReference type="STRING" id="1220578.FPE01S_01_18160"/>
<dbReference type="InterPro" id="IPR027304">
    <property type="entry name" value="Trigger_fact/SurA_dom_sf"/>
</dbReference>
<feature type="domain" description="PpiC" evidence="4">
    <location>
        <begin position="203"/>
        <end position="305"/>
    </location>
</feature>
<evidence type="ECO:0000256" key="2">
    <source>
        <dbReference type="PROSITE-ProRule" id="PRU00278"/>
    </source>
</evidence>
<dbReference type="EMBL" id="BBWV01000001">
    <property type="protein sequence ID" value="GAO42798.1"/>
    <property type="molecule type" value="Genomic_DNA"/>
</dbReference>
<dbReference type="SUPFAM" id="SSF109998">
    <property type="entry name" value="Triger factor/SurA peptide-binding domain-like"/>
    <property type="match status" value="1"/>
</dbReference>
<sequence>MKRFLSIYSLASALLTMTAFCLNASSATAQDTTAKTSTDTAAVAATGSVHKVVADKIIGVVGDKIILQSDINNAILDAQRQQQQNQGQVRVPTSCDVMEAALAQKALVLQSEKDSIPISEEEIEALLDNQIRGFIQMYGSKDALEQIAGRTVYQIKEDFRTSFKERKQAEEMRKKIVSTVKITPTEVKDYFEKIPVDKLPFYEMEIEVGEIVAYPKASRDLELLAIEELNDFKKQVESGSKKFETLASLYTDDPGSKQTGGMYNINRTEKAWDPAFIANAFRLKEGQVSPVFKSKFGYHIIQMVSRAGDDATVRHILKIPQITDTETNEVIAKLDSVRSRLTSGTLTFGEAVSRYSDADEAKFTGGMRQCGNGSTCTIDQLDKDLVLGLKDLKPGEFSAPRAFTDERGKKSVRIIYLKSRTEPHRENLKDDYNKIAERALDIKQAEAVEKWFNSKIPTFYLQIDSDFNSCPQLNTWMQNITKNQ</sequence>
<keyword evidence="2 5" id="KW-0413">Isomerase</keyword>
<feature type="chain" id="PRO_5007767267" evidence="3">
    <location>
        <begin position="30"/>
        <end position="484"/>
    </location>
</feature>
<proteinExistence type="predicted"/>
<dbReference type="Proteomes" id="UP000033121">
    <property type="component" value="Unassembled WGS sequence"/>
</dbReference>
<comment type="caution">
    <text evidence="5">The sequence shown here is derived from an EMBL/GenBank/DDBJ whole genome shotgun (WGS) entry which is preliminary data.</text>
</comment>